<dbReference type="Proteomes" id="UP000239203">
    <property type="component" value="Unassembled WGS sequence"/>
</dbReference>
<organism evidence="2 3">
    <name type="scientific">Actinokineospora auranticolor</name>
    <dbReference type="NCBI Taxonomy" id="155976"/>
    <lineage>
        <taxon>Bacteria</taxon>
        <taxon>Bacillati</taxon>
        <taxon>Actinomycetota</taxon>
        <taxon>Actinomycetes</taxon>
        <taxon>Pseudonocardiales</taxon>
        <taxon>Pseudonocardiaceae</taxon>
        <taxon>Actinokineospora</taxon>
    </lineage>
</organism>
<proteinExistence type="predicted"/>
<accession>A0A2S6GWF4</accession>
<feature type="transmembrane region" description="Helical" evidence="1">
    <location>
        <begin position="203"/>
        <end position="222"/>
    </location>
</feature>
<name>A0A2S6GWF4_9PSEU</name>
<feature type="transmembrane region" description="Helical" evidence="1">
    <location>
        <begin position="59"/>
        <end position="76"/>
    </location>
</feature>
<feature type="transmembrane region" description="Helical" evidence="1">
    <location>
        <begin position="110"/>
        <end position="128"/>
    </location>
</feature>
<feature type="transmembrane region" description="Helical" evidence="1">
    <location>
        <begin position="228"/>
        <end position="247"/>
    </location>
</feature>
<dbReference type="EMBL" id="PTIX01000003">
    <property type="protein sequence ID" value="PPK69572.1"/>
    <property type="molecule type" value="Genomic_DNA"/>
</dbReference>
<feature type="transmembrane region" description="Helical" evidence="1">
    <location>
        <begin position="33"/>
        <end position="53"/>
    </location>
</feature>
<gene>
    <name evidence="2" type="ORF">CLV40_103182</name>
</gene>
<keyword evidence="1" id="KW-1133">Transmembrane helix</keyword>
<evidence type="ECO:0000313" key="3">
    <source>
        <dbReference type="Proteomes" id="UP000239203"/>
    </source>
</evidence>
<keyword evidence="1" id="KW-0472">Membrane</keyword>
<feature type="transmembrane region" description="Helical" evidence="1">
    <location>
        <begin position="178"/>
        <end position="194"/>
    </location>
</feature>
<sequence>MADSASNRAKSHEGDDMAGAEASRRDAAFVPRLLPVPAVVAAAALAVLVFLAAGHHPVALFPGVACLVALVAAVWSRPDAPAWLGLGVVALSAVAASTVLLYLAGGHNTSSLLIGALIAALTAGALIVRRPKGPIALDGWLGVAATATAGAVVIAGLVPDAKTGPVVDLLPADPLRHLQFSGLLLLTATGLMVARRAAGPARFALHLLLTAATALLVYLLAITGAGSVVVTLGVAHALVAVAALVAAGRAGSSERAG</sequence>
<protein>
    <submittedName>
        <fullName evidence="2">Uncharacterized protein</fullName>
    </submittedName>
</protein>
<comment type="caution">
    <text evidence="2">The sequence shown here is derived from an EMBL/GenBank/DDBJ whole genome shotgun (WGS) entry which is preliminary data.</text>
</comment>
<reference evidence="2 3" key="1">
    <citation type="submission" date="2018-02" db="EMBL/GenBank/DDBJ databases">
        <title>Genomic Encyclopedia of Archaeal and Bacterial Type Strains, Phase II (KMG-II): from individual species to whole genera.</title>
        <authorList>
            <person name="Goeker M."/>
        </authorList>
    </citation>
    <scope>NUCLEOTIDE SEQUENCE [LARGE SCALE GENOMIC DNA]</scope>
    <source>
        <strain evidence="2 3">YU 961-1</strain>
    </source>
</reference>
<dbReference type="AlphaFoldDB" id="A0A2S6GWF4"/>
<feature type="transmembrane region" description="Helical" evidence="1">
    <location>
        <begin position="140"/>
        <end position="158"/>
    </location>
</feature>
<feature type="transmembrane region" description="Helical" evidence="1">
    <location>
        <begin position="83"/>
        <end position="104"/>
    </location>
</feature>
<keyword evidence="1" id="KW-0812">Transmembrane</keyword>
<evidence type="ECO:0000313" key="2">
    <source>
        <dbReference type="EMBL" id="PPK69572.1"/>
    </source>
</evidence>
<evidence type="ECO:0000256" key="1">
    <source>
        <dbReference type="SAM" id="Phobius"/>
    </source>
</evidence>
<keyword evidence="3" id="KW-1185">Reference proteome</keyword>